<evidence type="ECO:0000256" key="7">
    <source>
        <dbReference type="ARBA" id="ARBA00048348"/>
    </source>
</evidence>
<keyword evidence="5 8" id="KW-0862">Zinc</keyword>
<sequence>YVEHEIEWTYHGPTKGPRHWCSLFDTCCGRSQSPLNLRFGKHDVTLKQNERFSFIKYNVPLESVTLQNTGHTAMLSITNKTISPKISGGRLNKTYVFEALHFHWGSSDVVGSEHEIEGRRYPLEMHLVHYSEEFSSLALAIDSNATDALAVIAVFFNIEFFNNTKLAVITDNLDAIRHRNEKIVVKTSLRLMKLLPSDTSQFFRYQGSLTTPACNEVVTWTLFGIPSYVSKQQMAKFRRLLASEKSEEAPQEMSDNYRPIQDENEREIFIYSN</sequence>
<dbReference type="SMART" id="SM01057">
    <property type="entry name" value="Carb_anhydrase"/>
    <property type="match status" value="1"/>
</dbReference>
<evidence type="ECO:0000313" key="10">
    <source>
        <dbReference type="EnsemblMetazoa" id="SMAR003757-PA"/>
    </source>
</evidence>
<dbReference type="OMA" id="IWIVNEM"/>
<dbReference type="Pfam" id="PF00194">
    <property type="entry name" value="Carb_anhydrase"/>
    <property type="match status" value="1"/>
</dbReference>
<comment type="similarity">
    <text evidence="2 8">Belongs to the alpha-carbonic anhydrase family.</text>
</comment>
<dbReference type="AlphaFoldDB" id="T1IRQ8"/>
<dbReference type="CDD" id="cd00326">
    <property type="entry name" value="alpha_CA"/>
    <property type="match status" value="1"/>
</dbReference>
<comment type="function">
    <text evidence="1 8">Reversible hydration of carbon dioxide.</text>
</comment>
<dbReference type="EnsemblMetazoa" id="SMAR003757-RA">
    <property type="protein sequence ID" value="SMAR003757-PA"/>
    <property type="gene ID" value="SMAR003757"/>
</dbReference>
<evidence type="ECO:0000256" key="8">
    <source>
        <dbReference type="RuleBase" id="RU367011"/>
    </source>
</evidence>
<dbReference type="InterPro" id="IPR018338">
    <property type="entry name" value="Carbonic_anhydrase_a-class_CS"/>
</dbReference>
<keyword evidence="11" id="KW-1185">Reference proteome</keyword>
<dbReference type="PANTHER" id="PTHR18952:SF265">
    <property type="entry name" value="CARBONIC ANHYDRASE"/>
    <property type="match status" value="1"/>
</dbReference>
<keyword evidence="4 8" id="KW-0479">Metal-binding</keyword>
<dbReference type="eggNOG" id="KOG0382">
    <property type="taxonomic scope" value="Eukaryota"/>
</dbReference>
<protein>
    <recommendedName>
        <fullName evidence="3 8">Carbonic anhydrase</fullName>
        <ecNumber evidence="3 8">4.2.1.1</ecNumber>
    </recommendedName>
</protein>
<dbReference type="EMBL" id="JH431376">
    <property type="status" value="NOT_ANNOTATED_CDS"/>
    <property type="molecule type" value="Genomic_DNA"/>
</dbReference>
<dbReference type="PhylomeDB" id="T1IRQ8"/>
<evidence type="ECO:0000256" key="1">
    <source>
        <dbReference type="ARBA" id="ARBA00002904"/>
    </source>
</evidence>
<accession>T1IRQ8</accession>
<evidence type="ECO:0000259" key="9">
    <source>
        <dbReference type="PROSITE" id="PS51144"/>
    </source>
</evidence>
<comment type="catalytic activity">
    <reaction evidence="7 8">
        <text>hydrogencarbonate + H(+) = CO2 + H2O</text>
        <dbReference type="Rhea" id="RHEA:10748"/>
        <dbReference type="ChEBI" id="CHEBI:15377"/>
        <dbReference type="ChEBI" id="CHEBI:15378"/>
        <dbReference type="ChEBI" id="CHEBI:16526"/>
        <dbReference type="ChEBI" id="CHEBI:17544"/>
        <dbReference type="EC" id="4.2.1.1"/>
    </reaction>
</comment>
<dbReference type="InterPro" id="IPR023561">
    <property type="entry name" value="Carbonic_anhydrase_a-class"/>
</dbReference>
<evidence type="ECO:0000256" key="6">
    <source>
        <dbReference type="ARBA" id="ARBA00023239"/>
    </source>
</evidence>
<dbReference type="PROSITE" id="PS51144">
    <property type="entry name" value="ALPHA_CA_2"/>
    <property type="match status" value="1"/>
</dbReference>
<dbReference type="Gene3D" id="3.10.200.10">
    <property type="entry name" value="Alpha carbonic anhydrase"/>
    <property type="match status" value="1"/>
</dbReference>
<evidence type="ECO:0000256" key="2">
    <source>
        <dbReference type="ARBA" id="ARBA00010718"/>
    </source>
</evidence>
<keyword evidence="6 8" id="KW-0456">Lyase</keyword>
<evidence type="ECO:0000256" key="3">
    <source>
        <dbReference type="ARBA" id="ARBA00012925"/>
    </source>
</evidence>
<feature type="domain" description="Alpha-carbonic anhydrase" evidence="9">
    <location>
        <begin position="6"/>
        <end position="272"/>
    </location>
</feature>
<dbReference type="InterPro" id="IPR036398">
    <property type="entry name" value="CA_dom_sf"/>
</dbReference>
<dbReference type="Proteomes" id="UP000014500">
    <property type="component" value="Unassembled WGS sequence"/>
</dbReference>
<dbReference type="SUPFAM" id="SSF51069">
    <property type="entry name" value="Carbonic anhydrase"/>
    <property type="match status" value="1"/>
</dbReference>
<dbReference type="STRING" id="126957.T1IRQ8"/>
<dbReference type="GO" id="GO:0008270">
    <property type="term" value="F:zinc ion binding"/>
    <property type="evidence" value="ECO:0007669"/>
    <property type="project" value="UniProtKB-UniRule"/>
</dbReference>
<proteinExistence type="inferred from homology"/>
<dbReference type="InterPro" id="IPR001148">
    <property type="entry name" value="CA_dom"/>
</dbReference>
<name>T1IRQ8_STRMM</name>
<evidence type="ECO:0000313" key="11">
    <source>
        <dbReference type="Proteomes" id="UP000014500"/>
    </source>
</evidence>
<evidence type="ECO:0000256" key="5">
    <source>
        <dbReference type="ARBA" id="ARBA00022833"/>
    </source>
</evidence>
<comment type="cofactor">
    <cofactor evidence="8">
        <name>Zn(2+)</name>
        <dbReference type="ChEBI" id="CHEBI:29105"/>
    </cofactor>
</comment>
<reference evidence="11" key="1">
    <citation type="submission" date="2011-05" db="EMBL/GenBank/DDBJ databases">
        <authorList>
            <person name="Richards S.R."/>
            <person name="Qu J."/>
            <person name="Jiang H."/>
            <person name="Jhangiani S.N."/>
            <person name="Agravi P."/>
            <person name="Goodspeed R."/>
            <person name="Gross S."/>
            <person name="Mandapat C."/>
            <person name="Jackson L."/>
            <person name="Mathew T."/>
            <person name="Pu L."/>
            <person name="Thornton R."/>
            <person name="Saada N."/>
            <person name="Wilczek-Boney K.B."/>
            <person name="Lee S."/>
            <person name="Kovar C."/>
            <person name="Wu Y."/>
            <person name="Scherer S.E."/>
            <person name="Worley K.C."/>
            <person name="Muzny D.M."/>
            <person name="Gibbs R."/>
        </authorList>
    </citation>
    <scope>NUCLEOTIDE SEQUENCE</scope>
    <source>
        <strain evidence="11">Brora</strain>
    </source>
</reference>
<reference evidence="10" key="2">
    <citation type="submission" date="2015-02" db="UniProtKB">
        <authorList>
            <consortium name="EnsemblMetazoa"/>
        </authorList>
    </citation>
    <scope>IDENTIFICATION</scope>
</reference>
<organism evidence="10 11">
    <name type="scientific">Strigamia maritima</name>
    <name type="common">European centipede</name>
    <name type="synonym">Geophilus maritimus</name>
    <dbReference type="NCBI Taxonomy" id="126957"/>
    <lineage>
        <taxon>Eukaryota</taxon>
        <taxon>Metazoa</taxon>
        <taxon>Ecdysozoa</taxon>
        <taxon>Arthropoda</taxon>
        <taxon>Myriapoda</taxon>
        <taxon>Chilopoda</taxon>
        <taxon>Pleurostigmophora</taxon>
        <taxon>Geophilomorpha</taxon>
        <taxon>Linotaeniidae</taxon>
        <taxon>Strigamia</taxon>
    </lineage>
</organism>
<evidence type="ECO:0000256" key="4">
    <source>
        <dbReference type="ARBA" id="ARBA00022723"/>
    </source>
</evidence>
<dbReference type="PROSITE" id="PS00162">
    <property type="entry name" value="ALPHA_CA_1"/>
    <property type="match status" value="1"/>
</dbReference>
<dbReference type="HOGENOM" id="CLU_039326_2_0_1"/>
<dbReference type="PANTHER" id="PTHR18952">
    <property type="entry name" value="CARBONIC ANHYDRASE"/>
    <property type="match status" value="1"/>
</dbReference>
<dbReference type="GO" id="GO:0005886">
    <property type="term" value="C:plasma membrane"/>
    <property type="evidence" value="ECO:0007669"/>
    <property type="project" value="TreeGrafter"/>
</dbReference>
<dbReference type="GO" id="GO:0004089">
    <property type="term" value="F:carbonate dehydratase activity"/>
    <property type="evidence" value="ECO:0007669"/>
    <property type="project" value="UniProtKB-UniRule"/>
</dbReference>
<dbReference type="EC" id="4.2.1.1" evidence="3 8"/>